<feature type="domain" description="Knr4/Smi1-like" evidence="1">
    <location>
        <begin position="25"/>
        <end position="150"/>
    </location>
</feature>
<dbReference type="SMART" id="SM00860">
    <property type="entry name" value="SMI1_KNR4"/>
    <property type="match status" value="1"/>
</dbReference>
<reference evidence="2 3" key="1">
    <citation type="submission" date="2015-03" db="EMBL/GenBank/DDBJ databases">
        <authorList>
            <person name="Abdul Halim M."/>
        </authorList>
    </citation>
    <scope>NUCLEOTIDE SEQUENCE [LARGE SCALE GENOMIC DNA]</scope>
    <source>
        <strain evidence="2 3">ATCC 35681</strain>
    </source>
</reference>
<dbReference type="InterPro" id="IPR018958">
    <property type="entry name" value="Knr4/Smi1-like_dom"/>
</dbReference>
<protein>
    <submittedName>
        <fullName evidence="2">Cell wall assembly protein</fullName>
    </submittedName>
</protein>
<dbReference type="Proteomes" id="UP000034189">
    <property type="component" value="Chromosome"/>
</dbReference>
<dbReference type="RefSeq" id="WP_025695057.1">
    <property type="nucleotide sequence ID" value="NZ_ASQQ01000234.1"/>
</dbReference>
<evidence type="ECO:0000313" key="3">
    <source>
        <dbReference type="Proteomes" id="UP000034189"/>
    </source>
</evidence>
<organism evidence="2 3">
    <name type="scientific">Paenibacillus durus ATCC 35681</name>
    <dbReference type="NCBI Taxonomy" id="1333534"/>
    <lineage>
        <taxon>Bacteria</taxon>
        <taxon>Bacillati</taxon>
        <taxon>Bacillota</taxon>
        <taxon>Bacilli</taxon>
        <taxon>Bacillales</taxon>
        <taxon>Paenibacillaceae</taxon>
        <taxon>Paenibacillus</taxon>
    </lineage>
</organism>
<proteinExistence type="predicted"/>
<dbReference type="Pfam" id="PF14567">
    <property type="entry name" value="SUKH_5"/>
    <property type="match status" value="1"/>
</dbReference>
<name>A0A0F7CJX1_PAEDU</name>
<dbReference type="EMBL" id="CP011114">
    <property type="protein sequence ID" value="AKG36651.1"/>
    <property type="molecule type" value="Genomic_DNA"/>
</dbReference>
<evidence type="ECO:0000259" key="1">
    <source>
        <dbReference type="SMART" id="SM00860"/>
    </source>
</evidence>
<gene>
    <name evidence="2" type="ORF">VK70_20765</name>
</gene>
<dbReference type="Gene3D" id="3.40.1580.10">
    <property type="entry name" value="SMI1/KNR4-like"/>
    <property type="match status" value="1"/>
</dbReference>
<dbReference type="InterPro" id="IPR037883">
    <property type="entry name" value="Knr4/Smi1-like_sf"/>
</dbReference>
<reference evidence="2 3" key="2">
    <citation type="journal article" date="2016" name="Genome Announc.">
        <title>Genome Sequence of a Gram-Positive Diazotroph, Paenibacillus durus Type Strain ATCC 35681.</title>
        <authorList>
            <person name="Halim M.A."/>
            <person name="Rahman A.Y."/>
            <person name="Sim K.S."/>
            <person name="Yam H.C."/>
            <person name="Rahim A.A."/>
            <person name="Ghazali A.H."/>
            <person name="Najimudin N."/>
        </authorList>
    </citation>
    <scope>NUCLEOTIDE SEQUENCE [LARGE SCALE GENOMIC DNA]</scope>
    <source>
        <strain evidence="2 3">ATCC 35681</strain>
    </source>
</reference>
<dbReference type="HOGENOM" id="CLU_139788_1_0_9"/>
<evidence type="ECO:0000313" key="2">
    <source>
        <dbReference type="EMBL" id="AKG36651.1"/>
    </source>
</evidence>
<dbReference type="OrthoDB" id="1944463at2"/>
<dbReference type="PATRIC" id="fig|1333534.5.peg.4553"/>
<sequence length="159" mass="17924">MSVQDYKNAVDLIEQHPGLGDFIGNSTEELIGKAEKKLGLVFPPLYRNFLLDYGAGNFGAEEVYGVIKDDFEHSGIPDAVWFTLKQREEVNLPCNLVIIYHTGGEEMFCLNIEKTDKFKEVPIVSYSIGVEPENQIYEIVASDFGEFLLQRVRTELGIS</sequence>
<dbReference type="SUPFAM" id="SSF160631">
    <property type="entry name" value="SMI1/KNR4-like"/>
    <property type="match status" value="1"/>
</dbReference>
<accession>A0A0F7CJX1</accession>
<dbReference type="AlphaFoldDB" id="A0A0F7CJX1"/>